<feature type="region of interest" description="Disordered" evidence="1">
    <location>
        <begin position="32"/>
        <end position="82"/>
    </location>
</feature>
<gene>
    <name evidence="2" type="ORF">EXIGLDRAFT_722528</name>
</gene>
<evidence type="ECO:0000256" key="1">
    <source>
        <dbReference type="SAM" id="MobiDB-lite"/>
    </source>
</evidence>
<protein>
    <submittedName>
        <fullName evidence="2">Uncharacterized protein</fullName>
    </submittedName>
</protein>
<dbReference type="InParanoid" id="A0A165F9Q7"/>
<organism evidence="2 3">
    <name type="scientific">Exidia glandulosa HHB12029</name>
    <dbReference type="NCBI Taxonomy" id="1314781"/>
    <lineage>
        <taxon>Eukaryota</taxon>
        <taxon>Fungi</taxon>
        <taxon>Dikarya</taxon>
        <taxon>Basidiomycota</taxon>
        <taxon>Agaricomycotina</taxon>
        <taxon>Agaricomycetes</taxon>
        <taxon>Auriculariales</taxon>
        <taxon>Exidiaceae</taxon>
        <taxon>Exidia</taxon>
    </lineage>
</organism>
<dbReference type="Proteomes" id="UP000077266">
    <property type="component" value="Unassembled WGS sequence"/>
</dbReference>
<accession>A0A165F9Q7</accession>
<evidence type="ECO:0000313" key="3">
    <source>
        <dbReference type="Proteomes" id="UP000077266"/>
    </source>
</evidence>
<evidence type="ECO:0000313" key="2">
    <source>
        <dbReference type="EMBL" id="KZV88641.1"/>
    </source>
</evidence>
<dbReference type="AlphaFoldDB" id="A0A165F9Q7"/>
<dbReference type="EMBL" id="KV426095">
    <property type="protein sequence ID" value="KZV88641.1"/>
    <property type="molecule type" value="Genomic_DNA"/>
</dbReference>
<proteinExistence type="predicted"/>
<keyword evidence="3" id="KW-1185">Reference proteome</keyword>
<feature type="non-terminal residue" evidence="2">
    <location>
        <position position="105"/>
    </location>
</feature>
<sequence length="105" mass="12095">MTKFALYSEDGEETDVDFGELYRWLRKGTVEPPNASQQKFRGGGMRLRGRAETADGEIVIGGDEPTPSQLRQKKKEDEEMERNVTVARKEMLETIRREGFNFHTN</sequence>
<name>A0A165F9Q7_EXIGL</name>
<reference evidence="2 3" key="1">
    <citation type="journal article" date="2016" name="Mol. Biol. Evol.">
        <title>Comparative Genomics of Early-Diverging Mushroom-Forming Fungi Provides Insights into the Origins of Lignocellulose Decay Capabilities.</title>
        <authorList>
            <person name="Nagy L.G."/>
            <person name="Riley R."/>
            <person name="Tritt A."/>
            <person name="Adam C."/>
            <person name="Daum C."/>
            <person name="Floudas D."/>
            <person name="Sun H."/>
            <person name="Yadav J.S."/>
            <person name="Pangilinan J."/>
            <person name="Larsson K.H."/>
            <person name="Matsuura K."/>
            <person name="Barry K."/>
            <person name="Labutti K."/>
            <person name="Kuo R."/>
            <person name="Ohm R.A."/>
            <person name="Bhattacharya S.S."/>
            <person name="Shirouzu T."/>
            <person name="Yoshinaga Y."/>
            <person name="Martin F.M."/>
            <person name="Grigoriev I.V."/>
            <person name="Hibbett D.S."/>
        </authorList>
    </citation>
    <scope>NUCLEOTIDE SEQUENCE [LARGE SCALE GENOMIC DNA]</scope>
    <source>
        <strain evidence="2 3">HHB12029</strain>
    </source>
</reference>